<name>A0AAU7CSB5_9BACT</name>
<dbReference type="RefSeq" id="WP_406700612.1">
    <property type="nucleotide sequence ID" value="NZ_CP155447.1"/>
</dbReference>
<dbReference type="InterPro" id="IPR006311">
    <property type="entry name" value="TAT_signal"/>
</dbReference>
<dbReference type="AlphaFoldDB" id="A0AAU7CSB5"/>
<dbReference type="Pfam" id="PF07586">
    <property type="entry name" value="HXXSHH"/>
    <property type="match status" value="1"/>
</dbReference>
<sequence>MTNGGRISRRTVLRGLGTVVSLPFLEAMRPRVWAAANAAGQAASPRRLAFIYVPNGAIMDDWTPTSEGASFELPAILQPLAPYRDEMLVLSELTCDKARPNGDGAGDHARASSAFLTGCQARKTAGANFRSGISADQVAATRLGDRTRLSSLELGIERYRGTGNCDSGYSCVYEHTMSWRSSTSPLPNEVDPRLVFERLFSDQSNDPSRLKRNRLRASVLDAVIADARGLESRLGGADRQKLDQYLTCVRELELRIARAETLPPIQPPAGAVRPESVPADLGDHFHLMCDLMVLAFQTDVTRVATCMFGREGSELKYKMVGVSEGHHELTHHRGDPDKIDKVRSINTFHIQQFAYLIGRLKAIPEGEGTLLDNCMIAYGSGNSDGNRHSHDNLPILVAGKGGGSLKPGRHVRFPKETPVNNLWLSLLDRMGAHLDQLGDSTGHLEGLS</sequence>
<reference evidence="1" key="1">
    <citation type="submission" date="2024-05" db="EMBL/GenBank/DDBJ databases">
        <title>Planctomycetes of the genus Singulisphaera possess chitinolytic capabilities.</title>
        <authorList>
            <person name="Ivanova A."/>
        </authorList>
    </citation>
    <scope>NUCLEOTIDE SEQUENCE</scope>
    <source>
        <strain evidence="1">Ch08T</strain>
    </source>
</reference>
<protein>
    <submittedName>
        <fullName evidence="1">DUF1552 domain-containing protein</fullName>
    </submittedName>
</protein>
<proteinExistence type="predicted"/>
<dbReference type="PROSITE" id="PS51318">
    <property type="entry name" value="TAT"/>
    <property type="match status" value="1"/>
</dbReference>
<gene>
    <name evidence="1" type="ORF">V5E97_17590</name>
</gene>
<evidence type="ECO:0000313" key="1">
    <source>
        <dbReference type="EMBL" id="XBH07772.1"/>
    </source>
</evidence>
<organism evidence="1">
    <name type="scientific">Singulisphaera sp. Ch08</name>
    <dbReference type="NCBI Taxonomy" id="3120278"/>
    <lineage>
        <taxon>Bacteria</taxon>
        <taxon>Pseudomonadati</taxon>
        <taxon>Planctomycetota</taxon>
        <taxon>Planctomycetia</taxon>
        <taxon>Isosphaerales</taxon>
        <taxon>Isosphaeraceae</taxon>
        <taxon>Singulisphaera</taxon>
    </lineage>
</organism>
<accession>A0AAU7CSB5</accession>
<dbReference type="InterPro" id="IPR011447">
    <property type="entry name" value="DUF1552"/>
</dbReference>
<dbReference type="EMBL" id="CP155447">
    <property type="protein sequence ID" value="XBH07772.1"/>
    <property type="molecule type" value="Genomic_DNA"/>
</dbReference>